<evidence type="ECO:0000259" key="13">
    <source>
        <dbReference type="PROSITE" id="PS51190"/>
    </source>
</evidence>
<evidence type="ECO:0000256" key="3">
    <source>
        <dbReference type="ARBA" id="ARBA00012513"/>
    </source>
</evidence>
<comment type="subcellular location">
    <subcellularLocation>
        <location evidence="1">Nucleus</location>
    </subcellularLocation>
</comment>
<keyword evidence="6" id="KW-0547">Nucleotide-binding</keyword>
<dbReference type="PANTHER" id="PTHR11139:SF69">
    <property type="entry name" value="SERINE_THREONINE-PROTEIN KINASE ATR"/>
    <property type="match status" value="1"/>
</dbReference>
<keyword evidence="8 14" id="KW-0418">Kinase</keyword>
<evidence type="ECO:0000256" key="5">
    <source>
        <dbReference type="ARBA" id="ARBA00022679"/>
    </source>
</evidence>
<keyword evidence="9" id="KW-0067">ATP-binding</keyword>
<proteinExistence type="inferred from homology"/>
<evidence type="ECO:0000256" key="8">
    <source>
        <dbReference type="ARBA" id="ARBA00022777"/>
    </source>
</evidence>
<dbReference type="GO" id="GO:0000077">
    <property type="term" value="P:DNA damage checkpoint signaling"/>
    <property type="evidence" value="ECO:0007669"/>
    <property type="project" value="TreeGrafter"/>
</dbReference>
<dbReference type="Gene3D" id="1.10.1070.11">
    <property type="entry name" value="Phosphatidylinositol 3-/4-kinase, catalytic domain"/>
    <property type="match status" value="1"/>
</dbReference>
<dbReference type="InterPro" id="IPR036940">
    <property type="entry name" value="PI3/4_kinase_cat_sf"/>
</dbReference>
<dbReference type="InterPro" id="IPR057564">
    <property type="entry name" value="HEAT_ATR"/>
</dbReference>
<dbReference type="EMBL" id="JXLN01005928">
    <property type="protein sequence ID" value="KPM03728.1"/>
    <property type="molecule type" value="Genomic_DNA"/>
</dbReference>
<keyword evidence="4" id="KW-0723">Serine/threonine-protein kinase</keyword>
<dbReference type="Proteomes" id="UP000616769">
    <property type="component" value="Unassembled WGS sequence"/>
</dbReference>
<dbReference type="VEuPathDB" id="VectorBase:SSCA009966"/>
<gene>
    <name evidence="14" type="ORF">QR98_0021620</name>
</gene>
<evidence type="ECO:0000256" key="6">
    <source>
        <dbReference type="ARBA" id="ARBA00022741"/>
    </source>
</evidence>
<comment type="caution">
    <text evidence="14">The sequence shown here is derived from an EMBL/GenBank/DDBJ whole genome shotgun (WGS) entry which is preliminary data.</text>
</comment>
<protein>
    <recommendedName>
        <fullName evidence="11">Serine/threonine-protein kinase ATR</fullName>
        <ecNumber evidence="3">2.7.11.1</ecNumber>
    </recommendedName>
</protein>
<keyword evidence="7" id="KW-0227">DNA damage</keyword>
<dbReference type="SMART" id="SM00146">
    <property type="entry name" value="PI3Kc"/>
    <property type="match status" value="1"/>
</dbReference>
<evidence type="ECO:0000256" key="2">
    <source>
        <dbReference type="ARBA" id="ARBA00010769"/>
    </source>
</evidence>
<dbReference type="Pfam" id="PF02260">
    <property type="entry name" value="FATC"/>
    <property type="match status" value="1"/>
</dbReference>
<comment type="similarity">
    <text evidence="2">Belongs to the PI3/PI4-kinase family. ATM subfamily.</text>
</comment>
<keyword evidence="10" id="KW-0539">Nucleus</keyword>
<dbReference type="InterPro" id="IPR018936">
    <property type="entry name" value="PI3/4_kinase_CS"/>
</dbReference>
<evidence type="ECO:0000313" key="15">
    <source>
        <dbReference type="Proteomes" id="UP000616769"/>
    </source>
</evidence>
<dbReference type="SMART" id="SM01343">
    <property type="entry name" value="FATC"/>
    <property type="match status" value="1"/>
</dbReference>
<reference evidence="14 15" key="1">
    <citation type="journal article" date="2015" name="Parasit. Vectors">
        <title>Draft genome of the scabies mite.</title>
        <authorList>
            <person name="Rider S.D.Jr."/>
            <person name="Morgan M.S."/>
            <person name="Arlian L.G."/>
        </authorList>
    </citation>
    <scope>NUCLEOTIDE SEQUENCE [LARGE SCALE GENOMIC DNA]</scope>
    <source>
        <strain evidence="14">Arlian Lab</strain>
    </source>
</reference>
<name>A0A131ZXZ7_SARSC</name>
<dbReference type="InterPro" id="IPR056802">
    <property type="entry name" value="ATR-like_M-HEAT"/>
</dbReference>
<evidence type="ECO:0000259" key="12">
    <source>
        <dbReference type="PROSITE" id="PS50290"/>
    </source>
</evidence>
<dbReference type="Gene3D" id="3.30.1010.10">
    <property type="entry name" value="Phosphatidylinositol 3-kinase Catalytic Subunit, Chain A, domain 4"/>
    <property type="match status" value="1"/>
</dbReference>
<keyword evidence="5" id="KW-0808">Transferase</keyword>
<sequence length="2133" mass="251055">MNEEEIESFTLFLIDLGTSDDLLFKQIARKAIKDISSKLLITPVNLFLFFQKKISYLLVEKLAHNLKIDFLYECMDYFTIKSLPNELLCWIIPVFAEKSNDQTISLFDQVHELIQKPKICLIRQYFKEIMVFLFYDCCGKIEQIYRVLTFLTDYCQVQVFQLVHDLHKPLVDAFLQRIAKDRKLTFRALSFVVLSSKSESENIDSIKMLDLDFFENNVEKFISYLQKKYFIFHIHQIDRYLVKHNYNILEKLTLIKSFEIILNYLDRQCINRFRVKIYFIIRQLLAERFHSNVDQFEIGLRILNHFVFNVEKEFLENEIPSICLLVVPLVKRLPKETEQSLIKLLSLHNYRISIYYQLCFVPTELESLKLVIDFINKRIEEFIDFCYRIRSCSQETRESINHKIDIDTRSKIDPKKLILLLSTVEFSVECQKIYFLLENLMQMSDKLQEMILRQLNHCLNENKYLFYQIYLLRKLEFYDDYSLIENLKIDLIIDINNPPNNPVIKSIRLISFFRFILLRLFECIKFSSSHEVTKLCTSCLGILGATDMRFFKMDRPFLKEDFNNIENHSIDYSNHYLFYPKKRNFKLLVLEILMNMVKSSIRLTDYNCASFALQEILPFFATNVDNYSGLFSTIFSNDITKHREIKEGENSISTQQIERYVKNQYCRKTSMNSTSQEMEQLNKCDQIKTFLQNEVNESINLEKDLKGELRFYREVLDISLFNLKEFKKRDTIDMRSFFNSIDPVMSYNNFLQGFIYMLYHSFIIPHINTNETSGDLCSTFGNLDPEEFISQSINANFSQKSSNVYIKEFQEIKAKIKRLGTPEKIFIVCYHVIFRNIKLSYVLLPFLLLLSLGYGTDQMREEFATLYSEMIKKKFLQQRIIFFHEIGQMASELFCYIYDYLKRWQQSRRLAHQVILHNRFLREKTIHSIDKEFHAIKLILDSIDPLDMVRLSYESRSYSKALLYLEQLFNERRTIMEKKDFINLHFDTFLKIYHGLADTESIHGLTKQRDFFTLNQFFHQHLADQDSIGQLICGSKLLIDKNIDKLEYLDLQEKYFQTLIDHGQQLPNIFFQDAESNQTLSHYLLESTWKLNCWDFRNPFISSFDLFEANNSENESNFPWNCPYTSSHFPPSFGHIIFSMKKRQSPFILDNKLCETRQSFMAPFYSALLSNCFTAYSRSFETTLIPIHIMQDMNQFVSTIYGCLLAKNGNGQIDSPTDSQIQINLKNLIKEWQLRNKIIPDGDIRLQVLEIQRSLMNLLESQKSLDFSDELFRFWHESLKSSMTSGNLDRAYIHLLEALKLKKQLDNRSSSSSINPLTESEQIEFVLDHSEIFWARKNFTASIDLLQNELSKRYIDLRNFCYLETLKSLAQMPEQDLFHITNSLNFNLSKSQLKQLSSNLISELGSNEDKVDKDRSASSNSVNLLDSGFSIDSLDEQTIENYSKLQLRFAQYCESSGYLNSYALMILYKSVSVSNPKWEEGHFQLAMFYRRLYKEYQNSGLMLDSKTAYNIGKPNEILDLKGRVIKSLCESLKFGSYKYARISLPILFDIWIDLGNKCLMYQQKCNPNDQNRTMLLMKDLIKKVAERSTLIIKQMLSTVNNALFLVDLDTLIGHILHHFEPISKLIEEIIVGLIVDFPEIMTWQILRSLNAKGRRSLKSQELIKLASKQNISNGINIDEYFNAFRQFSICLRDLAQFKPQRKKTLNQFDSKYELLLKNVAPNLVRLLQTEHQFVFPCNKYFMPNATNLKRFSEKNHSGHCLFIEKLDDCVQIMKSLQMPKKLAIFCNDGIKRTILVKCGDDLRKDRAMLNFCNTFNQCYREEIKIREIEPMSKIEPRFDAAIEKKIWSRRKQDPLKIQTYFVVPLSDSHGVIEWIPGLFALKTLVEGEYTKTRAQAKRYLNAKTSFIKSVMMNNITREKRIEFFMKSYSFFQPPVLQNWFYENYADSHSWYLARRNFTRTSATISVLGYILGLCDRHAENILVDPSTGQVVHVDFNCLFNRGEEFMVPECVPFRLTQNMVSAMGVLGCDGPFRSTCEDVLLVLRQFREIFSQPITVFLYDTLSDWSNPSDRTEIAEKSVFNVEARLFGITLRTNRRLPKGNVMSISGQIDHIIKEATDLNNLGAMYHGWASFI</sequence>
<dbReference type="InterPro" id="IPR003152">
    <property type="entry name" value="FATC_dom"/>
</dbReference>
<dbReference type="EC" id="2.7.11.1" evidence="3"/>
<evidence type="ECO:0000256" key="9">
    <source>
        <dbReference type="ARBA" id="ARBA00022840"/>
    </source>
</evidence>
<accession>A0A131ZXZ7</accession>
<dbReference type="GO" id="GO:0000723">
    <property type="term" value="P:telomere maintenance"/>
    <property type="evidence" value="ECO:0007669"/>
    <property type="project" value="TreeGrafter"/>
</dbReference>
<dbReference type="Pfam" id="PF25030">
    <property type="entry name" value="M-HEAT_ATR"/>
    <property type="match status" value="1"/>
</dbReference>
<feature type="domain" description="FATC" evidence="13">
    <location>
        <begin position="2101"/>
        <end position="2133"/>
    </location>
</feature>
<dbReference type="PROSITE" id="PS00916">
    <property type="entry name" value="PI3_4_KINASE_2"/>
    <property type="match status" value="1"/>
</dbReference>
<organism evidence="14 15">
    <name type="scientific">Sarcoptes scabiei</name>
    <name type="common">Itch mite</name>
    <name type="synonym">Acarus scabiei</name>
    <dbReference type="NCBI Taxonomy" id="52283"/>
    <lineage>
        <taxon>Eukaryota</taxon>
        <taxon>Metazoa</taxon>
        <taxon>Ecdysozoa</taxon>
        <taxon>Arthropoda</taxon>
        <taxon>Chelicerata</taxon>
        <taxon>Arachnida</taxon>
        <taxon>Acari</taxon>
        <taxon>Acariformes</taxon>
        <taxon>Sarcoptiformes</taxon>
        <taxon>Astigmata</taxon>
        <taxon>Psoroptidia</taxon>
        <taxon>Sarcoptoidea</taxon>
        <taxon>Sarcoptidae</taxon>
        <taxon>Sarcoptinae</taxon>
        <taxon>Sarcoptes</taxon>
    </lineage>
</organism>
<dbReference type="PANTHER" id="PTHR11139">
    <property type="entry name" value="ATAXIA TELANGIECTASIA MUTATED ATM -RELATED"/>
    <property type="match status" value="1"/>
</dbReference>
<dbReference type="InterPro" id="IPR000403">
    <property type="entry name" value="PI3/4_kinase_cat_dom"/>
</dbReference>
<dbReference type="Pfam" id="PF23593">
    <property type="entry name" value="HEAT_ATR"/>
    <property type="match status" value="1"/>
</dbReference>
<feature type="domain" description="PI3K/PI4K catalytic" evidence="12">
    <location>
        <begin position="1766"/>
        <end position="2110"/>
    </location>
</feature>
<dbReference type="Pfam" id="PF00454">
    <property type="entry name" value="PI3_PI4_kinase"/>
    <property type="match status" value="1"/>
</dbReference>
<dbReference type="GO" id="GO:0005634">
    <property type="term" value="C:nucleus"/>
    <property type="evidence" value="ECO:0007669"/>
    <property type="project" value="UniProtKB-SubCell"/>
</dbReference>
<dbReference type="GO" id="GO:0005524">
    <property type="term" value="F:ATP binding"/>
    <property type="evidence" value="ECO:0007669"/>
    <property type="project" value="UniProtKB-KW"/>
</dbReference>
<dbReference type="InterPro" id="IPR011009">
    <property type="entry name" value="Kinase-like_dom_sf"/>
</dbReference>
<dbReference type="OrthoDB" id="6503529at2759"/>
<dbReference type="GO" id="GO:0004674">
    <property type="term" value="F:protein serine/threonine kinase activity"/>
    <property type="evidence" value="ECO:0007669"/>
    <property type="project" value="UniProtKB-KW"/>
</dbReference>
<dbReference type="PROSITE" id="PS51190">
    <property type="entry name" value="FATC"/>
    <property type="match status" value="1"/>
</dbReference>
<evidence type="ECO:0000256" key="11">
    <source>
        <dbReference type="ARBA" id="ARBA00024420"/>
    </source>
</evidence>
<dbReference type="GO" id="GO:0006281">
    <property type="term" value="P:DNA repair"/>
    <property type="evidence" value="ECO:0007669"/>
    <property type="project" value="TreeGrafter"/>
</dbReference>
<dbReference type="GO" id="GO:0005694">
    <property type="term" value="C:chromosome"/>
    <property type="evidence" value="ECO:0007669"/>
    <property type="project" value="TreeGrafter"/>
</dbReference>
<dbReference type="InterPro" id="IPR050517">
    <property type="entry name" value="DDR_Repair_Kinase"/>
</dbReference>
<evidence type="ECO:0000256" key="1">
    <source>
        <dbReference type="ARBA" id="ARBA00004123"/>
    </source>
</evidence>
<evidence type="ECO:0000256" key="10">
    <source>
        <dbReference type="ARBA" id="ARBA00023242"/>
    </source>
</evidence>
<dbReference type="SUPFAM" id="SSF56112">
    <property type="entry name" value="Protein kinase-like (PK-like)"/>
    <property type="match status" value="1"/>
</dbReference>
<evidence type="ECO:0000313" key="14">
    <source>
        <dbReference type="EMBL" id="KPM03728.1"/>
    </source>
</evidence>
<evidence type="ECO:0000256" key="4">
    <source>
        <dbReference type="ARBA" id="ARBA00022527"/>
    </source>
</evidence>
<evidence type="ECO:0000256" key="7">
    <source>
        <dbReference type="ARBA" id="ARBA00022763"/>
    </source>
</evidence>
<dbReference type="PROSITE" id="PS50290">
    <property type="entry name" value="PI3_4_KINASE_3"/>
    <property type="match status" value="1"/>
</dbReference>